<dbReference type="Pfam" id="PF03787">
    <property type="entry name" value="RAMPs"/>
    <property type="match status" value="1"/>
</dbReference>
<dbReference type="STRING" id="1479485.DA73_0215925"/>
<protein>
    <submittedName>
        <fullName evidence="4">RAMP superfamily protein</fullName>
    </submittedName>
</protein>
<sequence>MYSGLKLIELLEKQHQLRSQSGLFKKDTFTLLWRTKVGSFPHPDLETMVSAGEPCGAWHINNGRPEDKRNVGQNWEQLKCLPLNGYIPGSSIRGLVRAWAKQRPEILPRMNELLGYQNNDLISPGKIEFLDAWPSQPTKLTLDIVNPQETFQIYHEGQGTPLSLYTLGNGEDEITVTVAIRGIPGQVTDDDVQEVWEWVQQALGVYGVGSRTASGYGTVEFSRSLKLETDPGYAVKQFEFNLYSQGNAGPSMTSMELRPSHWRGWLRGWVLRFFLGVMSEDDAQKTVGELFGTLQPESHKGCVRVQMFPRQTWCDRSSNQPSFYQWKGRLQISAPSEILNKVILPIIRFAVMVGGVGRGWRRPLHIFHMNNGKSAARGTYLTLTHKVKNKTTNNWENKSYGLPLDTSTWQKAYSDWRIAVQQLWNDRVLLNNNNITAEVFSPATCAVYVVPGPDTDPLNSQEKCWEQSRDAEATRGDGMYLIYQQNAPRNYKRNPDLGGNAAGGGNAHCSWVSIKRVKIPNKQEETDCQEIVCLFMGGQTPNGDRVRSRFLRDLNNLTGAVHLFGVSAVAAQEPVP</sequence>
<dbReference type="AlphaFoldDB" id="A0A0C1NBU5"/>
<dbReference type="Proteomes" id="UP000029738">
    <property type="component" value="Unassembled WGS sequence"/>
</dbReference>
<gene>
    <name evidence="4" type="ORF">DA73_0215925</name>
    <name evidence="3" type="ORF">DA73_0400011625</name>
</gene>
<evidence type="ECO:0000313" key="4">
    <source>
        <dbReference type="EMBL" id="KIE10126.1"/>
    </source>
</evidence>
<reference evidence="4" key="1">
    <citation type="journal article" date="2015" name="Genome Announc.">
        <title>Draft Genome Sequence of Tolypothrix boutellei Strain VB521301.</title>
        <authorList>
            <person name="Chandrababunaidu M.M."/>
            <person name="Singh D."/>
            <person name="Sen D."/>
            <person name="Bhan S."/>
            <person name="Das S."/>
            <person name="Gupta A."/>
            <person name="Adhikary S.P."/>
            <person name="Tripathy S."/>
        </authorList>
    </citation>
    <scope>NUCLEOTIDE SEQUENCE</scope>
    <source>
        <strain evidence="4">VB521301</strain>
    </source>
</reference>
<evidence type="ECO:0000313" key="3">
    <source>
        <dbReference type="EMBL" id="KAF3886048.1"/>
    </source>
</evidence>
<feature type="domain" description="CRISPR type III-associated protein" evidence="2">
    <location>
        <begin position="86"/>
        <end position="220"/>
    </location>
</feature>
<dbReference type="OrthoDB" id="9813956at2"/>
<dbReference type="InterPro" id="IPR005537">
    <property type="entry name" value="RAMP_III_fam"/>
</dbReference>
<name>A0A0C1NBU5_9CYAN</name>
<dbReference type="EMBL" id="JHEG02000048">
    <property type="protein sequence ID" value="KIE10126.1"/>
    <property type="molecule type" value="Genomic_DNA"/>
</dbReference>
<dbReference type="EMBL" id="JHEG04000001">
    <property type="protein sequence ID" value="KAF3886048.1"/>
    <property type="molecule type" value="Genomic_DNA"/>
</dbReference>
<keyword evidence="1" id="KW-0051">Antiviral defense</keyword>
<organism evidence="4">
    <name type="scientific">Tolypothrix bouteillei VB521301</name>
    <dbReference type="NCBI Taxonomy" id="1479485"/>
    <lineage>
        <taxon>Bacteria</taxon>
        <taxon>Bacillati</taxon>
        <taxon>Cyanobacteriota</taxon>
        <taxon>Cyanophyceae</taxon>
        <taxon>Nostocales</taxon>
        <taxon>Tolypothrichaceae</taxon>
        <taxon>Tolypothrix</taxon>
    </lineage>
</organism>
<reference evidence="3" key="2">
    <citation type="submission" date="2019-11" db="EMBL/GenBank/DDBJ databases">
        <title>Improved Assembly of Tolypothrix boutellei genome.</title>
        <authorList>
            <person name="Sarangi A.N."/>
            <person name="Mukherjee M."/>
            <person name="Ghosh S."/>
            <person name="Singh D."/>
            <person name="Das A."/>
            <person name="Kant S."/>
            <person name="Prusty A."/>
            <person name="Tripathy S."/>
        </authorList>
    </citation>
    <scope>NUCLEOTIDE SEQUENCE</scope>
    <source>
        <strain evidence="3">VB521301</strain>
    </source>
</reference>
<evidence type="ECO:0000256" key="1">
    <source>
        <dbReference type="ARBA" id="ARBA00023118"/>
    </source>
</evidence>
<evidence type="ECO:0000313" key="5">
    <source>
        <dbReference type="Proteomes" id="UP000029738"/>
    </source>
</evidence>
<dbReference type="GO" id="GO:0051607">
    <property type="term" value="P:defense response to virus"/>
    <property type="evidence" value="ECO:0007669"/>
    <property type="project" value="UniProtKB-KW"/>
</dbReference>
<evidence type="ECO:0000259" key="2">
    <source>
        <dbReference type="Pfam" id="PF03787"/>
    </source>
</evidence>
<comment type="caution">
    <text evidence="4">The sequence shown here is derived from an EMBL/GenBank/DDBJ whole genome shotgun (WGS) entry which is preliminary data.</text>
</comment>
<keyword evidence="5" id="KW-1185">Reference proteome</keyword>
<accession>A0A0C1NBU5</accession>
<dbReference type="RefSeq" id="WP_038089414.1">
    <property type="nucleotide sequence ID" value="NZ_JHEG04000001.1"/>
</dbReference>
<proteinExistence type="predicted"/>